<dbReference type="Proteomes" id="UP001156484">
    <property type="component" value="Chromosome"/>
</dbReference>
<proteinExistence type="predicted"/>
<accession>A0ACD4DIS5</accession>
<sequence length="213" mass="23821">MGRQVRAEATREAVLQGAAQVFARDGYAEANLTDILREAGVTKGAMYFHFASKEELARGVIDAGFVRFAAAAETKMDRRSPALETMIDLSVLHVDMSATDPMVRAMFRLLFEIGDYSGTEHRPFEVWQRTLEELGRRAAREGDLVAHVDPEPVATLMLEQAMGARIVSSALGWTERLAEQTGVMWRMILSAMVPPGKLDYFTQFVEHRLRTQS</sequence>
<organism evidence="1 2">
    <name type="scientific">Rhodococcus sacchari</name>
    <dbReference type="NCBI Taxonomy" id="2962047"/>
    <lineage>
        <taxon>Bacteria</taxon>
        <taxon>Bacillati</taxon>
        <taxon>Actinomycetota</taxon>
        <taxon>Actinomycetes</taxon>
        <taxon>Mycobacteriales</taxon>
        <taxon>Nocardiaceae</taxon>
        <taxon>Rhodococcus</taxon>
    </lineage>
</organism>
<evidence type="ECO:0000313" key="2">
    <source>
        <dbReference type="Proteomes" id="UP001156484"/>
    </source>
</evidence>
<gene>
    <name evidence="1" type="ORF">OED52_04875</name>
</gene>
<dbReference type="EMBL" id="CP107551">
    <property type="protein sequence ID" value="UYP19894.1"/>
    <property type="molecule type" value="Genomic_DNA"/>
</dbReference>
<reference evidence="1" key="1">
    <citation type="submission" date="2022-10" db="EMBL/GenBank/DDBJ databases">
        <title>Rhodococcus ferula Z13 complete genome.</title>
        <authorList>
            <person name="Long X."/>
            <person name="Zang M."/>
        </authorList>
    </citation>
    <scope>NUCLEOTIDE SEQUENCE</scope>
    <source>
        <strain evidence="1">Z13</strain>
    </source>
</reference>
<name>A0ACD4DIS5_9NOCA</name>
<evidence type="ECO:0000313" key="1">
    <source>
        <dbReference type="EMBL" id="UYP19894.1"/>
    </source>
</evidence>
<keyword evidence="2" id="KW-1185">Reference proteome</keyword>
<protein>
    <submittedName>
        <fullName evidence="1">ScbR family autoregulator-binding transcription factor</fullName>
    </submittedName>
</protein>